<name>A0A2A3TVA0_LEVBR</name>
<feature type="transmembrane region" description="Helical" evidence="6">
    <location>
        <begin position="22"/>
        <end position="53"/>
    </location>
</feature>
<dbReference type="NCBIfam" id="TIGR02454">
    <property type="entry name" value="ECF_T_CbiQ"/>
    <property type="match status" value="1"/>
</dbReference>
<protein>
    <submittedName>
        <fullName evidence="7">Cobalt ECF transporter T component CbiQ</fullName>
    </submittedName>
</protein>
<dbReference type="PANTHER" id="PTHR43723:SF1">
    <property type="entry name" value="COBALT TRANSPORT PROTEIN CBIQ"/>
    <property type="match status" value="1"/>
</dbReference>
<keyword evidence="4 6" id="KW-1133">Transmembrane helix</keyword>
<comment type="subcellular location">
    <subcellularLocation>
        <location evidence="1">Cell membrane</location>
        <topology evidence="1">Multi-pass membrane protein</topology>
    </subcellularLocation>
</comment>
<reference evidence="7 8" key="1">
    <citation type="submission" date="2017-09" db="EMBL/GenBank/DDBJ databases">
        <title>Genome sequence of Lactobacillus brevis D7.</title>
        <authorList>
            <person name="Kwon M.-S."/>
            <person name="Lim S.K."/>
            <person name="Choi H.-J."/>
        </authorList>
    </citation>
    <scope>NUCLEOTIDE SEQUENCE [LARGE SCALE GENOMIC DNA]</scope>
    <source>
        <strain evidence="7 8">D7</strain>
    </source>
</reference>
<keyword evidence="5 6" id="KW-0472">Membrane</keyword>
<dbReference type="InterPro" id="IPR052770">
    <property type="entry name" value="Cobalt_transport_CbiQ"/>
</dbReference>
<comment type="caution">
    <text evidence="7">The sequence shown here is derived from an EMBL/GenBank/DDBJ whole genome shotgun (WGS) entry which is preliminary data.</text>
</comment>
<evidence type="ECO:0000256" key="3">
    <source>
        <dbReference type="ARBA" id="ARBA00022692"/>
    </source>
</evidence>
<organism evidence="7 8">
    <name type="scientific">Levilactobacillus brevis</name>
    <name type="common">Lactobacillus brevis</name>
    <dbReference type="NCBI Taxonomy" id="1580"/>
    <lineage>
        <taxon>Bacteria</taxon>
        <taxon>Bacillati</taxon>
        <taxon>Bacillota</taxon>
        <taxon>Bacilli</taxon>
        <taxon>Lactobacillales</taxon>
        <taxon>Lactobacillaceae</taxon>
        <taxon>Levilactobacillus</taxon>
    </lineage>
</organism>
<evidence type="ECO:0000256" key="4">
    <source>
        <dbReference type="ARBA" id="ARBA00022989"/>
    </source>
</evidence>
<keyword evidence="2" id="KW-1003">Cell membrane</keyword>
<dbReference type="AlphaFoldDB" id="A0A2A3TVA0"/>
<evidence type="ECO:0000313" key="7">
    <source>
        <dbReference type="EMBL" id="PBQ22982.1"/>
    </source>
</evidence>
<dbReference type="EMBL" id="NVYO01000001">
    <property type="protein sequence ID" value="PBQ22982.1"/>
    <property type="molecule type" value="Genomic_DNA"/>
</dbReference>
<dbReference type="GO" id="GO:0043190">
    <property type="term" value="C:ATP-binding cassette (ABC) transporter complex"/>
    <property type="evidence" value="ECO:0007669"/>
    <property type="project" value="InterPro"/>
</dbReference>
<evidence type="ECO:0000256" key="1">
    <source>
        <dbReference type="ARBA" id="ARBA00004651"/>
    </source>
</evidence>
<evidence type="ECO:0000313" key="8">
    <source>
        <dbReference type="Proteomes" id="UP000217918"/>
    </source>
</evidence>
<accession>A0A2A3TVA0</accession>
<evidence type="ECO:0000256" key="5">
    <source>
        <dbReference type="ARBA" id="ARBA00023136"/>
    </source>
</evidence>
<evidence type="ECO:0000256" key="2">
    <source>
        <dbReference type="ARBA" id="ARBA00022475"/>
    </source>
</evidence>
<evidence type="ECO:0000256" key="6">
    <source>
        <dbReference type="SAM" id="Phobius"/>
    </source>
</evidence>
<dbReference type="CDD" id="cd16914">
    <property type="entry name" value="EcfT"/>
    <property type="match status" value="1"/>
</dbReference>
<keyword evidence="3 6" id="KW-0812">Transmembrane</keyword>
<dbReference type="Pfam" id="PF02361">
    <property type="entry name" value="CbiQ"/>
    <property type="match status" value="1"/>
</dbReference>
<dbReference type="InterPro" id="IPR003339">
    <property type="entry name" value="ABC/ECF_trnsptr_transmembrane"/>
</dbReference>
<dbReference type="GO" id="GO:0006824">
    <property type="term" value="P:cobalt ion transport"/>
    <property type="evidence" value="ECO:0007669"/>
    <property type="project" value="InterPro"/>
</dbReference>
<feature type="transmembrane region" description="Helical" evidence="6">
    <location>
        <begin position="65"/>
        <end position="82"/>
    </location>
</feature>
<feature type="transmembrane region" description="Helical" evidence="6">
    <location>
        <begin position="150"/>
        <end position="169"/>
    </location>
</feature>
<gene>
    <name evidence="7" type="primary">cbiQ</name>
    <name evidence="7" type="ORF">CNR29_02685</name>
</gene>
<dbReference type="PANTHER" id="PTHR43723">
    <property type="entry name" value="COBALT TRANSPORT PROTEIN CBIQ"/>
    <property type="match status" value="1"/>
</dbReference>
<dbReference type="InterPro" id="IPR012809">
    <property type="entry name" value="ECF_CbiQ"/>
</dbReference>
<proteinExistence type="predicted"/>
<sequence length="232" mass="27159">MLAIDRYAYANRIVDWSPQLKAIFWLLGIVIAFQPVLWLKPILLVVVAWNTVYVTRVSLHQYIKWFYAILPFLLLSIIGIVFTVTHNANTLYGSVHLFGLYWGLSRSMLPLGLRVALQATTAIVCTYWFALTTPFQQIIFFLKWAHLPNILIEETMLMYRFIFIFIAAFEQIYQAQKLRFGYDNFRLMIHSSGILAKMLFEQVMINYQSMTYALDAKLYNGEFYVKGPKKHD</sequence>
<dbReference type="RefSeq" id="WP_096109705.1">
    <property type="nucleotide sequence ID" value="NZ_CP168078.1"/>
</dbReference>
<dbReference type="Proteomes" id="UP000217918">
    <property type="component" value="Unassembled WGS sequence"/>
</dbReference>